<dbReference type="Gene3D" id="3.30.450.40">
    <property type="match status" value="1"/>
</dbReference>
<evidence type="ECO:0000313" key="3">
    <source>
        <dbReference type="Proteomes" id="UP000550501"/>
    </source>
</evidence>
<dbReference type="PROSITE" id="PS50887">
    <property type="entry name" value="GGDEF"/>
    <property type="match status" value="1"/>
</dbReference>
<reference evidence="2 3" key="1">
    <citation type="submission" date="2020-08" db="EMBL/GenBank/DDBJ databases">
        <title>The Agave Microbiome: Exploring the role of microbial communities in plant adaptations to desert environments.</title>
        <authorList>
            <person name="Partida-Martinez L.P."/>
        </authorList>
    </citation>
    <scope>NUCLEOTIDE SEQUENCE [LARGE SCALE GENOMIC DNA]</scope>
    <source>
        <strain evidence="2 3">AT2.18</strain>
    </source>
</reference>
<dbReference type="InterPro" id="IPR029787">
    <property type="entry name" value="Nucleotide_cyclase"/>
</dbReference>
<dbReference type="NCBIfam" id="TIGR00254">
    <property type="entry name" value="GGDEF"/>
    <property type="match status" value="1"/>
</dbReference>
<dbReference type="RefSeq" id="WP_183466465.1">
    <property type="nucleotide sequence ID" value="NZ_JACHVU010000001.1"/>
</dbReference>
<dbReference type="Pfam" id="PF01590">
    <property type="entry name" value="GAF"/>
    <property type="match status" value="1"/>
</dbReference>
<feature type="domain" description="GGDEF" evidence="1">
    <location>
        <begin position="212"/>
        <end position="341"/>
    </location>
</feature>
<dbReference type="EMBL" id="JACHVU010000001">
    <property type="protein sequence ID" value="MBB2989221.1"/>
    <property type="molecule type" value="Genomic_DNA"/>
</dbReference>
<dbReference type="InterPro" id="IPR050469">
    <property type="entry name" value="Diguanylate_Cyclase"/>
</dbReference>
<dbReference type="SMART" id="SM00065">
    <property type="entry name" value="GAF"/>
    <property type="match status" value="1"/>
</dbReference>
<sequence>MQGESEAGSADELPVLKALLGISDAVSRAHYFDEVLEVIAEQAMVALDAASLSLCRWEHDRAALRVLLNVGDLQPPVKRWPQDEFYPVAADSNINRLLSQGISYTFAIRDADCPPETRRILTSVGKECELAVPVMVGDSMWGSIWATGSSGRRFTEGDVQLLQAIAAHTAIAIGRSELFSTVWRYAFEDPLTGIANRRAIDQHLADIDWATEYPVALLCDLDGFKRINDRDGHPAGDQLLREIARVLERLTRGIEGSVAARLGGDEFCVLLPDATLGSAQVFAIDATTSIRDSVGSEVTVSWGAAACGPGTAGGDDLLAAADAALREAKRQGPARFSTGVATSAVQGGIDRRDGDVGGAGSAERLTAVVVKILGEQPDLTVPKALEFLALQAQQVFGTAAWALSQCIDDHGALRSIRSADCVYREESGLSVMTELGPGTYDLVEYPASARALRQGSTFVAAIGLEGSDPAETALLSKLGYHAVLGVGVPAGERCYLLELYSRDGHQHLVDIAPLVQVLTVYCATRLSGNRPPHHPA</sequence>
<evidence type="ECO:0000313" key="2">
    <source>
        <dbReference type="EMBL" id="MBB2989221.1"/>
    </source>
</evidence>
<accession>A0A839Q9E1</accession>
<dbReference type="SMART" id="SM00267">
    <property type="entry name" value="GGDEF"/>
    <property type="match status" value="1"/>
</dbReference>
<dbReference type="PANTHER" id="PTHR45138">
    <property type="entry name" value="REGULATORY COMPONENTS OF SENSORY TRANSDUCTION SYSTEM"/>
    <property type="match status" value="1"/>
</dbReference>
<dbReference type="AlphaFoldDB" id="A0A839Q9E1"/>
<evidence type="ECO:0000259" key="1">
    <source>
        <dbReference type="PROSITE" id="PS50887"/>
    </source>
</evidence>
<dbReference type="Pfam" id="PF00990">
    <property type="entry name" value="GGDEF"/>
    <property type="match status" value="1"/>
</dbReference>
<gene>
    <name evidence="2" type="ORF">FHR72_000678</name>
</gene>
<dbReference type="GO" id="GO:1902201">
    <property type="term" value="P:negative regulation of bacterial-type flagellum-dependent cell motility"/>
    <property type="evidence" value="ECO:0007669"/>
    <property type="project" value="TreeGrafter"/>
</dbReference>
<dbReference type="GO" id="GO:0043709">
    <property type="term" value="P:cell adhesion involved in single-species biofilm formation"/>
    <property type="evidence" value="ECO:0007669"/>
    <property type="project" value="TreeGrafter"/>
</dbReference>
<dbReference type="GO" id="GO:0005886">
    <property type="term" value="C:plasma membrane"/>
    <property type="evidence" value="ECO:0007669"/>
    <property type="project" value="TreeGrafter"/>
</dbReference>
<dbReference type="SUPFAM" id="SSF55073">
    <property type="entry name" value="Nucleotide cyclase"/>
    <property type="match status" value="1"/>
</dbReference>
<dbReference type="InterPro" id="IPR000160">
    <property type="entry name" value="GGDEF_dom"/>
</dbReference>
<dbReference type="InterPro" id="IPR003018">
    <property type="entry name" value="GAF"/>
</dbReference>
<dbReference type="Proteomes" id="UP000550501">
    <property type="component" value="Unassembled WGS sequence"/>
</dbReference>
<dbReference type="InterPro" id="IPR029016">
    <property type="entry name" value="GAF-like_dom_sf"/>
</dbReference>
<protein>
    <submittedName>
        <fullName evidence="2">Diguanylate cyclase (GGDEF)-like protein</fullName>
    </submittedName>
</protein>
<name>A0A839Q9E1_MYCIR</name>
<keyword evidence="3" id="KW-1185">Reference proteome</keyword>
<organism evidence="2 3">
    <name type="scientific">Mycolicibacterium iranicum</name>
    <name type="common">Mycobacterium iranicum</name>
    <dbReference type="NCBI Taxonomy" id="912594"/>
    <lineage>
        <taxon>Bacteria</taxon>
        <taxon>Bacillati</taxon>
        <taxon>Actinomycetota</taxon>
        <taxon>Actinomycetes</taxon>
        <taxon>Mycobacteriales</taxon>
        <taxon>Mycobacteriaceae</taxon>
        <taxon>Mycolicibacterium</taxon>
    </lineage>
</organism>
<dbReference type="SUPFAM" id="SSF55781">
    <property type="entry name" value="GAF domain-like"/>
    <property type="match status" value="1"/>
</dbReference>
<comment type="caution">
    <text evidence="2">The sequence shown here is derived from an EMBL/GenBank/DDBJ whole genome shotgun (WGS) entry which is preliminary data.</text>
</comment>
<dbReference type="InterPro" id="IPR043128">
    <property type="entry name" value="Rev_trsase/Diguanyl_cyclase"/>
</dbReference>
<dbReference type="GO" id="GO:0052621">
    <property type="term" value="F:diguanylate cyclase activity"/>
    <property type="evidence" value="ECO:0007669"/>
    <property type="project" value="TreeGrafter"/>
</dbReference>
<dbReference type="PANTHER" id="PTHR45138:SF24">
    <property type="entry name" value="DIGUANYLATE CYCLASE DGCC-RELATED"/>
    <property type="match status" value="1"/>
</dbReference>
<proteinExistence type="predicted"/>
<dbReference type="CDD" id="cd01949">
    <property type="entry name" value="GGDEF"/>
    <property type="match status" value="1"/>
</dbReference>
<dbReference type="Gene3D" id="3.30.70.270">
    <property type="match status" value="1"/>
</dbReference>